<dbReference type="OrthoDB" id="9799894at2"/>
<dbReference type="PIRSF" id="PIRSF032131">
    <property type="entry name" value="UCP032131"/>
    <property type="match status" value="1"/>
</dbReference>
<dbReference type="RefSeq" id="WP_107955107.1">
    <property type="nucleotide sequence ID" value="NZ_QAYE01000008.1"/>
</dbReference>
<gene>
    <name evidence="1" type="ORF">C8J25_10830</name>
</gene>
<protein>
    <recommendedName>
        <fullName evidence="3">DUF1178 family protein</fullName>
    </recommendedName>
</protein>
<organism evidence="1 2">
    <name type="scientific">Sphingomonas faeni</name>
    <dbReference type="NCBI Taxonomy" id="185950"/>
    <lineage>
        <taxon>Bacteria</taxon>
        <taxon>Pseudomonadati</taxon>
        <taxon>Pseudomonadota</taxon>
        <taxon>Alphaproteobacteria</taxon>
        <taxon>Sphingomonadales</taxon>
        <taxon>Sphingomonadaceae</taxon>
        <taxon>Sphingomonas</taxon>
    </lineage>
</organism>
<accession>A0A2T5U0A8</accession>
<proteinExistence type="predicted"/>
<sequence length="143" mass="14930">MIVFDLKCGGGHVFEAWFGSSGAYEEQRSTGHVRCPVCDDGTITKAVMAPAIPAKGNSKPAAPTPEAVKAAMKMLATRQAKALESSEWVGTAFADRARAMHLGDEKHATIHGQASLAEAKALVEEGVPVAPLPMPIIPPGKAN</sequence>
<dbReference type="AlphaFoldDB" id="A0A2T5U0A8"/>
<evidence type="ECO:0000313" key="1">
    <source>
        <dbReference type="EMBL" id="PTW44941.1"/>
    </source>
</evidence>
<dbReference type="EMBL" id="QAYE01000008">
    <property type="protein sequence ID" value="PTW44941.1"/>
    <property type="molecule type" value="Genomic_DNA"/>
</dbReference>
<dbReference type="Pfam" id="PF06676">
    <property type="entry name" value="DUF1178"/>
    <property type="match status" value="1"/>
</dbReference>
<reference evidence="1 2" key="1">
    <citation type="submission" date="2018-04" db="EMBL/GenBank/DDBJ databases">
        <title>Genomic Encyclopedia of Type Strains, Phase III (KMG-III): the genomes of soil and plant-associated and newly described type strains.</title>
        <authorList>
            <person name="Whitman W."/>
        </authorList>
    </citation>
    <scope>NUCLEOTIDE SEQUENCE [LARGE SCALE GENOMIC DNA]</scope>
    <source>
        <strain evidence="1 2">MA-olki</strain>
    </source>
</reference>
<name>A0A2T5U0A8_9SPHN</name>
<dbReference type="GeneID" id="91006941"/>
<comment type="caution">
    <text evidence="1">The sequence shown here is derived from an EMBL/GenBank/DDBJ whole genome shotgun (WGS) entry which is preliminary data.</text>
</comment>
<dbReference type="InterPro" id="IPR009562">
    <property type="entry name" value="DUF1178"/>
</dbReference>
<evidence type="ECO:0008006" key="3">
    <source>
        <dbReference type="Google" id="ProtNLM"/>
    </source>
</evidence>
<dbReference type="Proteomes" id="UP000244013">
    <property type="component" value="Unassembled WGS sequence"/>
</dbReference>
<evidence type="ECO:0000313" key="2">
    <source>
        <dbReference type="Proteomes" id="UP000244013"/>
    </source>
</evidence>